<evidence type="ECO:0000256" key="12">
    <source>
        <dbReference type="ARBA" id="ARBA00022842"/>
    </source>
</evidence>
<dbReference type="EMBL" id="KQ981193">
    <property type="protein sequence ID" value="KYN45087.1"/>
    <property type="molecule type" value="Genomic_DNA"/>
</dbReference>
<dbReference type="GO" id="GO:0006310">
    <property type="term" value="P:DNA recombination"/>
    <property type="evidence" value="ECO:0007669"/>
    <property type="project" value="UniProtKB-KW"/>
</dbReference>
<dbReference type="STRING" id="34720.A0A195FXQ1"/>
<dbReference type="Proteomes" id="UP000078541">
    <property type="component" value="Unassembled WGS sequence"/>
</dbReference>
<dbReference type="GO" id="GO:0032807">
    <property type="term" value="C:DNA ligase IV complex"/>
    <property type="evidence" value="ECO:0007669"/>
    <property type="project" value="TreeGrafter"/>
</dbReference>
<evidence type="ECO:0000256" key="11">
    <source>
        <dbReference type="ARBA" id="ARBA00022840"/>
    </source>
</evidence>
<dbReference type="Pfam" id="PF11411">
    <property type="entry name" value="DNA_ligase_IV"/>
    <property type="match status" value="1"/>
</dbReference>
<evidence type="ECO:0000256" key="1">
    <source>
        <dbReference type="ARBA" id="ARBA00001946"/>
    </source>
</evidence>
<dbReference type="Gene3D" id="2.40.50.140">
    <property type="entry name" value="Nucleic acid-binding proteins"/>
    <property type="match status" value="1"/>
</dbReference>
<keyword evidence="6 23" id="KW-0436">Ligase</keyword>
<keyword evidence="8" id="KW-0677">Repeat</keyword>
<dbReference type="InterPro" id="IPR044125">
    <property type="entry name" value="Adenylation_DNA_ligase_IV"/>
</dbReference>
<evidence type="ECO:0000256" key="6">
    <source>
        <dbReference type="ARBA" id="ARBA00022598"/>
    </source>
</evidence>
<dbReference type="InterPro" id="IPR019734">
    <property type="entry name" value="TPR_rpt"/>
</dbReference>
<dbReference type="InterPro" id="IPR012310">
    <property type="entry name" value="DNA_ligase_ATP-dep_cent"/>
</dbReference>
<dbReference type="GO" id="GO:0071897">
    <property type="term" value="P:DNA biosynthetic process"/>
    <property type="evidence" value="ECO:0007669"/>
    <property type="project" value="InterPro"/>
</dbReference>
<dbReference type="InterPro" id="IPR021536">
    <property type="entry name" value="DNA_ligase_IV_dom"/>
</dbReference>
<comment type="subcellular location">
    <subcellularLocation>
        <location evidence="2">Nucleus</location>
    </subcellularLocation>
</comment>
<evidence type="ECO:0000256" key="9">
    <source>
        <dbReference type="ARBA" id="ARBA00022741"/>
    </source>
</evidence>
<dbReference type="Gene3D" id="3.40.50.10190">
    <property type="entry name" value="BRCT domain"/>
    <property type="match status" value="2"/>
</dbReference>
<evidence type="ECO:0000256" key="13">
    <source>
        <dbReference type="ARBA" id="ARBA00023172"/>
    </source>
</evidence>
<dbReference type="Pfam" id="PF00533">
    <property type="entry name" value="BRCT"/>
    <property type="match status" value="1"/>
</dbReference>
<evidence type="ECO:0000256" key="2">
    <source>
        <dbReference type="ARBA" id="ARBA00004123"/>
    </source>
</evidence>
<dbReference type="InterPro" id="IPR011990">
    <property type="entry name" value="TPR-like_helical_dom_sf"/>
</dbReference>
<dbReference type="SUPFAM" id="SSF56091">
    <property type="entry name" value="DNA ligase/mRNA capping enzyme, catalytic domain"/>
    <property type="match status" value="1"/>
</dbReference>
<protein>
    <recommendedName>
        <fullName evidence="5">DNA ligase 4</fullName>
        <ecNumber evidence="4">6.5.1.1</ecNumber>
    </recommendedName>
    <alternativeName>
        <fullName evidence="17">DNA ligase IV</fullName>
    </alternativeName>
    <alternativeName>
        <fullName evidence="16">Polydeoxyribonucleotide synthase [ATP] 4</fullName>
    </alternativeName>
</protein>
<keyword evidence="12" id="KW-0460">Magnesium</keyword>
<evidence type="ECO:0000259" key="22">
    <source>
        <dbReference type="PROSITE" id="PS50172"/>
    </source>
</evidence>
<dbReference type="InterPro" id="IPR000977">
    <property type="entry name" value="DNA_ligase_ATP-dep"/>
</dbReference>
<dbReference type="GO" id="GO:0046872">
    <property type="term" value="F:metal ion binding"/>
    <property type="evidence" value="ECO:0007669"/>
    <property type="project" value="UniProtKB-KW"/>
</dbReference>
<dbReference type="CDD" id="cd07903">
    <property type="entry name" value="Adenylation_DNA_ligase_IV"/>
    <property type="match status" value="1"/>
</dbReference>
<evidence type="ECO:0000256" key="8">
    <source>
        <dbReference type="ARBA" id="ARBA00022737"/>
    </source>
</evidence>
<gene>
    <name evidence="23" type="ORF">ALC56_00337</name>
</gene>
<dbReference type="GO" id="GO:0003910">
    <property type="term" value="F:DNA ligase (ATP) activity"/>
    <property type="evidence" value="ECO:0007669"/>
    <property type="project" value="UniProtKB-EC"/>
</dbReference>
<evidence type="ECO:0000256" key="17">
    <source>
        <dbReference type="ARBA" id="ARBA00031942"/>
    </source>
</evidence>
<keyword evidence="7" id="KW-0479">Metal-binding</keyword>
<dbReference type="SUPFAM" id="SSF48452">
    <property type="entry name" value="TPR-like"/>
    <property type="match status" value="1"/>
</dbReference>
<keyword evidence="10" id="KW-0227">DNA damage</keyword>
<dbReference type="EC" id="6.5.1.1" evidence="4"/>
<dbReference type="GO" id="GO:0006297">
    <property type="term" value="P:nucleotide-excision repair, DNA gap filling"/>
    <property type="evidence" value="ECO:0007669"/>
    <property type="project" value="TreeGrafter"/>
</dbReference>
<evidence type="ECO:0000256" key="20">
    <source>
        <dbReference type="RuleBase" id="RU004196"/>
    </source>
</evidence>
<dbReference type="PROSITE" id="PS50160">
    <property type="entry name" value="DNA_LIGASE_A3"/>
    <property type="match status" value="1"/>
</dbReference>
<evidence type="ECO:0000256" key="10">
    <source>
        <dbReference type="ARBA" id="ARBA00022763"/>
    </source>
</evidence>
<keyword evidence="19" id="KW-0802">TPR repeat</keyword>
<evidence type="ECO:0000313" key="23">
    <source>
        <dbReference type="EMBL" id="KYN45087.1"/>
    </source>
</evidence>
<dbReference type="Gene3D" id="1.10.3260.10">
    <property type="entry name" value="DNA ligase, ATP-dependent, N-terminal domain"/>
    <property type="match status" value="1"/>
</dbReference>
<evidence type="ECO:0000313" key="24">
    <source>
        <dbReference type="Proteomes" id="UP000078541"/>
    </source>
</evidence>
<dbReference type="Gene3D" id="1.25.40.10">
    <property type="entry name" value="Tetratricopeptide repeat domain"/>
    <property type="match status" value="1"/>
</dbReference>
<dbReference type="InterPro" id="IPR036599">
    <property type="entry name" value="DNA_ligase_N_sf"/>
</dbReference>
<dbReference type="NCBIfam" id="TIGR00574">
    <property type="entry name" value="dnl1"/>
    <property type="match status" value="1"/>
</dbReference>
<evidence type="ECO:0000256" key="16">
    <source>
        <dbReference type="ARBA" id="ARBA00030676"/>
    </source>
</evidence>
<dbReference type="InterPro" id="IPR036420">
    <property type="entry name" value="BRCT_dom_sf"/>
</dbReference>
<feature type="domain" description="ATP-dependent DNA ligase family profile" evidence="21">
    <location>
        <begin position="854"/>
        <end position="989"/>
    </location>
</feature>
<dbReference type="InterPro" id="IPR012308">
    <property type="entry name" value="DNA_ligase_ATP-dep_N"/>
</dbReference>
<dbReference type="SUPFAM" id="SSF52113">
    <property type="entry name" value="BRCT domain"/>
    <property type="match status" value="2"/>
</dbReference>
<evidence type="ECO:0000256" key="14">
    <source>
        <dbReference type="ARBA" id="ARBA00023204"/>
    </source>
</evidence>
<comment type="cofactor">
    <cofactor evidence="1">
        <name>Mg(2+)</name>
        <dbReference type="ChEBI" id="CHEBI:18420"/>
    </cofactor>
</comment>
<dbReference type="PROSITE" id="PS50005">
    <property type="entry name" value="TPR"/>
    <property type="match status" value="2"/>
</dbReference>
<dbReference type="SUPFAM" id="SSF50249">
    <property type="entry name" value="Nucleic acid-binding proteins"/>
    <property type="match status" value="1"/>
</dbReference>
<keyword evidence="11" id="KW-0067">ATP-binding</keyword>
<proteinExistence type="inferred from homology"/>
<dbReference type="PROSITE" id="PS50172">
    <property type="entry name" value="BRCT"/>
    <property type="match status" value="2"/>
</dbReference>
<comment type="similarity">
    <text evidence="3 20">Belongs to the ATP-dependent DNA ligase family.</text>
</comment>
<dbReference type="PANTHER" id="PTHR45997:SF1">
    <property type="entry name" value="DNA LIGASE 4"/>
    <property type="match status" value="1"/>
</dbReference>
<dbReference type="Pfam" id="PF01068">
    <property type="entry name" value="DNA_ligase_A_M"/>
    <property type="match status" value="1"/>
</dbReference>
<comment type="catalytic activity">
    <reaction evidence="18">
        <text>ATP + (deoxyribonucleotide)n-3'-hydroxyl + 5'-phospho-(deoxyribonucleotide)m = (deoxyribonucleotide)n+m + AMP + diphosphate.</text>
        <dbReference type="EC" id="6.5.1.1"/>
    </reaction>
</comment>
<reference evidence="23 24" key="1">
    <citation type="submission" date="2016-03" db="EMBL/GenBank/DDBJ databases">
        <title>Trachymyrmex septentrionalis WGS genome.</title>
        <authorList>
            <person name="Nygaard S."/>
            <person name="Hu H."/>
            <person name="Boomsma J."/>
            <person name="Zhang G."/>
        </authorList>
    </citation>
    <scope>NUCLEOTIDE SEQUENCE [LARGE SCALE GENOMIC DNA]</scope>
    <source>
        <strain evidence="23">Tsep2-gDNA-1</strain>
        <tissue evidence="23">Whole body</tissue>
    </source>
</reference>
<feature type="domain" description="BRCT" evidence="22">
    <location>
        <begin position="1149"/>
        <end position="1222"/>
    </location>
</feature>
<keyword evidence="15" id="KW-0539">Nucleus</keyword>
<keyword evidence="13" id="KW-0233">DNA recombination</keyword>
<dbReference type="Pfam" id="PF04679">
    <property type="entry name" value="DNA_ligase_A_C"/>
    <property type="match status" value="1"/>
</dbReference>
<dbReference type="SMART" id="SM00028">
    <property type="entry name" value="TPR"/>
    <property type="match status" value="3"/>
</dbReference>
<evidence type="ECO:0000259" key="21">
    <source>
        <dbReference type="PROSITE" id="PS50160"/>
    </source>
</evidence>
<dbReference type="Gene3D" id="3.30.470.30">
    <property type="entry name" value="DNA ligase/mRNA capping enzyme"/>
    <property type="match status" value="1"/>
</dbReference>
<dbReference type="GO" id="GO:0005524">
    <property type="term" value="F:ATP binding"/>
    <property type="evidence" value="ECO:0007669"/>
    <property type="project" value="UniProtKB-KW"/>
</dbReference>
<dbReference type="GO" id="GO:0003677">
    <property type="term" value="F:DNA binding"/>
    <property type="evidence" value="ECO:0007669"/>
    <property type="project" value="InterPro"/>
</dbReference>
<organism evidence="23 24">
    <name type="scientific">Trachymyrmex septentrionalis</name>
    <dbReference type="NCBI Taxonomy" id="34720"/>
    <lineage>
        <taxon>Eukaryota</taxon>
        <taxon>Metazoa</taxon>
        <taxon>Ecdysozoa</taxon>
        <taxon>Arthropoda</taxon>
        <taxon>Hexapoda</taxon>
        <taxon>Insecta</taxon>
        <taxon>Pterygota</taxon>
        <taxon>Neoptera</taxon>
        <taxon>Endopterygota</taxon>
        <taxon>Hymenoptera</taxon>
        <taxon>Apocrita</taxon>
        <taxon>Aculeata</taxon>
        <taxon>Formicoidea</taxon>
        <taxon>Formicidae</taxon>
        <taxon>Myrmicinae</taxon>
        <taxon>Trachymyrmex</taxon>
    </lineage>
</organism>
<name>A0A195FXQ1_9HYME</name>
<evidence type="ECO:0000256" key="19">
    <source>
        <dbReference type="PROSITE-ProRule" id="PRU00339"/>
    </source>
</evidence>
<dbReference type="PANTHER" id="PTHR45997">
    <property type="entry name" value="DNA LIGASE 4"/>
    <property type="match status" value="1"/>
</dbReference>
<dbReference type="InterPro" id="IPR012340">
    <property type="entry name" value="NA-bd_OB-fold"/>
</dbReference>
<sequence length="1402" mass="161434">MECNANKGNNVSINVIEKIAMEVQPEKSTADDNLAVGENSNVASVIIEELDENAINSMDMDINEFVEAKALQIRDVTDVIPNSTFSPSYNFNKDNMDMEDQDMSLTIDEEDQLTKQFLNGELTFSEYSSRMDQDTDLEMIENDTSRATIGFDHVTVQKVVEQKQHKTINVRQKKKRRVLPPVLQGLMGEANLRFAKGEVDLAAKICMEIIRQVPSAPEPFQTLAMIYENDQPEKSLQFALIAAHLSPKDADQWVRLANLSLESGDIKQAITCYSKAIQASPKDISLYETRAQLQEQNGDKKAYLRGYTKLIHQLEAEDGEYIMKYAKILAKRYMQEDNNEQALEAVETIFVKCPDLITLEEVNIMTELLIALKQFQRCLDILVKYTNIRIRYKKNEEKDERTAADAKADKEEESLAFFKKYMQLRGEEGQQEAYYNMARAFHQIGLLPSAIHFYKLVLKENPGDLVKQHAKLLDLRKEAAFNLHLIYLQSDNHLLARIVMAIALEAKIEFKQLCDTLEDVAKTHDVKKKEQILQTFIDTCRNVGDKLKIEYPESDVSLYPILRLILPDLERQRGPHYLKQVSLANLYAHIYGFAKNSDSYKKLANYRNLLSSEKFIGNDFADQAYCVLNKKLPRISTGFTIARINEFLDSISGRNTNVTRQQKVETFRVLFRQITGFEMKWITRIILKDLRLGVGTQRILHIYHPNANDKFLVTNDLREICNQLHNPKIKLKECGIQIFSHFKPMLLERCNIENIGKLFRDNDSYYVQSKYDGERSQLHMKNGKFKYLTRRGYDITSKYGYGEIGSSGFLTAVFTRCLNPNCHSFILDGELMAWHKEKRIFSTKGMNLDVKNLSASSRHQPCFVVFDVILHNDILLVDTPYKDRLKLLNDIFTEEEGSLTICQSTLISNREELIKEFNTCLRNNEEGLVIKKCNMKYKPNVRDGNGCYKIKAEYSDNLVQDIDLIILGGNYGEGKYTGIIKSFMMGVVAPANKEGENPSQFFSIVSVSTGIGDEMLRHLQTKLAPYWIKERPENIVGPKKNQPDMWIHPEHSIILTIRATEMVRSNEYPIGYSLRFPRVTNVRMDRPWYSSCTTLELLSLTKDEGMIQKLTKREATLHDIDRVPVSKLQKIASRSKSIEHNVYDKRVVPLTRLLDGKEICVINGTDELSKEQIEEILQQHSARIVQNPINTTFCVIVSNNRTMRGKEVVNSGKYDVVTLDWVKRVTNINRSDWTSLIDFLPWELLCSRDITRRQVMKNYDEYYDSFVVDADEESLKRSFGKIAEPIIFELTGNPFTSEQEKEMNKELFGSASPYSLFGDIIGFFENQSCNVKFKFRFMSGTIKDNIDSSVTHIFVEDNETNAIVRDTKAYKQISTKIVKCKWIEECFRNGRICEITDYLITQ</sequence>
<feature type="repeat" description="TPR" evidence="19">
    <location>
        <begin position="250"/>
        <end position="283"/>
    </location>
</feature>
<evidence type="ECO:0000256" key="4">
    <source>
        <dbReference type="ARBA" id="ARBA00012727"/>
    </source>
</evidence>
<dbReference type="GO" id="GO:0005958">
    <property type="term" value="C:DNA-dependent protein kinase-DNA ligase 4 complex"/>
    <property type="evidence" value="ECO:0007669"/>
    <property type="project" value="TreeGrafter"/>
</dbReference>
<evidence type="ECO:0000256" key="5">
    <source>
        <dbReference type="ARBA" id="ARBA00022073"/>
    </source>
</evidence>
<dbReference type="CDD" id="cd07968">
    <property type="entry name" value="OBF_DNA_ligase_IV"/>
    <property type="match status" value="1"/>
</dbReference>
<evidence type="ECO:0000256" key="7">
    <source>
        <dbReference type="ARBA" id="ARBA00022723"/>
    </source>
</evidence>
<feature type="domain" description="BRCT" evidence="22">
    <location>
        <begin position="1338"/>
        <end position="1400"/>
    </location>
</feature>
<dbReference type="InterPro" id="IPR012309">
    <property type="entry name" value="DNA_ligase_ATP-dep_C"/>
</dbReference>
<accession>A0A195FXQ1</accession>
<dbReference type="GO" id="GO:0006303">
    <property type="term" value="P:double-strand break repair via nonhomologous end joining"/>
    <property type="evidence" value="ECO:0007669"/>
    <property type="project" value="TreeGrafter"/>
</dbReference>
<keyword evidence="9" id="KW-0547">Nucleotide-binding</keyword>
<dbReference type="Pfam" id="PF04675">
    <property type="entry name" value="DNA_ligase_A_N"/>
    <property type="match status" value="1"/>
</dbReference>
<keyword evidence="24" id="KW-1185">Reference proteome</keyword>
<keyword evidence="14" id="KW-0234">DNA repair</keyword>
<evidence type="ECO:0000256" key="15">
    <source>
        <dbReference type="ARBA" id="ARBA00023242"/>
    </source>
</evidence>
<dbReference type="Pfam" id="PF13181">
    <property type="entry name" value="TPR_8"/>
    <property type="match status" value="1"/>
</dbReference>
<feature type="repeat" description="TPR" evidence="19">
    <location>
        <begin position="431"/>
        <end position="464"/>
    </location>
</feature>
<evidence type="ECO:0000256" key="3">
    <source>
        <dbReference type="ARBA" id="ARBA00007572"/>
    </source>
</evidence>
<dbReference type="InterPro" id="IPR029710">
    <property type="entry name" value="LIG4"/>
</dbReference>
<evidence type="ECO:0000256" key="18">
    <source>
        <dbReference type="ARBA" id="ARBA00034003"/>
    </source>
</evidence>
<dbReference type="InterPro" id="IPR001357">
    <property type="entry name" value="BRCT_dom"/>
</dbReference>